<feature type="region of interest" description="Disordered" evidence="1">
    <location>
        <begin position="191"/>
        <end position="240"/>
    </location>
</feature>
<sequence>MISRGKYAAAACHVDEEQDWLIDNNNDYAQHDREESRANHTTTTHLGPPPSWISTLVSSDTTNKTTTATRSSCTSHSADHNRSINKSTCVASSVGYHNSHQQQWQDNKTDKISRATTPTTTLTSPTTSVTRKRLSPQSSDSSPSVCRNVMMSKDSGNNNNDAVAHHTNIVGSDAIGSTFPKFTPQTIEYNNNRRQSMGYNSDHNNKYMSDISNSNNKSQGPVSSSPSNVNTNTSSSKMQYSDDKLYKRGQQGGAAGQQRTFFQGIYEGAFLLERNKERRSWLQSSYYKFIVLILIAIALCVSSLFVWHYWQQRDHEKWTNYLGHVSTSSKLGKFSRYAVSTDAAHCAPMGRDILARGGSAVDAAITTLLCMGIVLPNSLGLGGGCLMTVYHRKNQTATVIDGREEAPDYAYENMYGDNHMAASRGPLSIGIPGEIAAYGEAHRLFGKLKWAELFEAPIKLALGGAPVVKHMEDALYRGQHSDHLNPELRQLMTSNQTGKLLVAGEFLKRPDLAATLRRLRDYGSQDFYTGEIARLLIGDLQKLGGRITLDNLAKYKAYVKPAYKARLSHNLTLFTQPLPGSGVLLAMILRIMDKFGYNGRSDVGDDLLKSQLYYHRLVETLKFAYAQRGGLDCDTDDERTRQLLHHIESDEFTDSIVAKIDSRAHNVSYYGADEYFSLDHGTAHVSVVDSDGNAVAITSSVNLYFGSGLLSPSTGIIYNDVMDDFVSPGFRNMFGVAPSKYNRIMAGKRPLSSMVPSVFTDANGQPRLVIGASGGSKITSSVALVSLRHLFLGDDIKTAIDGPRLHHQLLPNVITYEPTFPEAILDDLKVRGNEMKPVIGRTSIVMAISVNEACQGHKSNNHTNTQDQHTYCIEANSDYRKGGSVDGM</sequence>
<dbReference type="Pfam" id="PF01019">
    <property type="entry name" value="G_glu_transpept"/>
    <property type="match status" value="1"/>
</dbReference>
<proteinExistence type="predicted"/>
<gene>
    <name evidence="3" type="ORF">GZH46_02730</name>
</gene>
<organism evidence="3 4">
    <name type="scientific">Fragariocoptes setiger</name>
    <dbReference type="NCBI Taxonomy" id="1670756"/>
    <lineage>
        <taxon>Eukaryota</taxon>
        <taxon>Metazoa</taxon>
        <taxon>Ecdysozoa</taxon>
        <taxon>Arthropoda</taxon>
        <taxon>Chelicerata</taxon>
        <taxon>Arachnida</taxon>
        <taxon>Acari</taxon>
        <taxon>Acariformes</taxon>
        <taxon>Trombidiformes</taxon>
        <taxon>Prostigmata</taxon>
        <taxon>Eupodina</taxon>
        <taxon>Eriophyoidea</taxon>
        <taxon>Phytoptidae</taxon>
        <taxon>Fragariocoptes</taxon>
    </lineage>
</organism>
<feature type="compositionally biased region" description="Low complexity" evidence="1">
    <location>
        <begin position="116"/>
        <end position="144"/>
    </location>
</feature>
<feature type="region of interest" description="Disordered" evidence="1">
    <location>
        <begin position="99"/>
        <end position="164"/>
    </location>
</feature>
<dbReference type="PANTHER" id="PTHR11686">
    <property type="entry name" value="GAMMA GLUTAMYL TRANSPEPTIDASE"/>
    <property type="match status" value="1"/>
</dbReference>
<feature type="transmembrane region" description="Helical" evidence="2">
    <location>
        <begin position="286"/>
        <end position="310"/>
    </location>
</feature>
<feature type="compositionally biased region" description="Low complexity" evidence="1">
    <location>
        <begin position="221"/>
        <end position="236"/>
    </location>
</feature>
<dbReference type="Gene3D" id="3.60.20.40">
    <property type="match status" value="1"/>
</dbReference>
<name>A0ABQ7S5X9_9ACAR</name>
<keyword evidence="2" id="KW-1133">Transmembrane helix</keyword>
<keyword evidence="2" id="KW-0472">Membrane</keyword>
<dbReference type="InterPro" id="IPR029055">
    <property type="entry name" value="Ntn_hydrolases_N"/>
</dbReference>
<reference evidence="3 4" key="1">
    <citation type="submission" date="2020-10" db="EMBL/GenBank/DDBJ databases">
        <authorList>
            <person name="Klimov P.B."/>
            <person name="Dyachkov S.M."/>
            <person name="Chetverikov P.E."/>
        </authorList>
    </citation>
    <scope>NUCLEOTIDE SEQUENCE [LARGE SCALE GENOMIC DNA]</scope>
    <source>
        <strain evidence="3">BMOC 18-1129-001#AD2665</strain>
        <tissue evidence="3">Entire mites</tissue>
    </source>
</reference>
<dbReference type="PANTHER" id="PTHR11686:SF9">
    <property type="entry name" value="RE13973P"/>
    <property type="match status" value="1"/>
</dbReference>
<evidence type="ECO:0000256" key="2">
    <source>
        <dbReference type="SAM" id="Phobius"/>
    </source>
</evidence>
<feature type="compositionally biased region" description="Low complexity" evidence="1">
    <location>
        <begin position="63"/>
        <end position="76"/>
    </location>
</feature>
<dbReference type="InterPro" id="IPR043137">
    <property type="entry name" value="GGT_ssub_C"/>
</dbReference>
<dbReference type="PRINTS" id="PR01210">
    <property type="entry name" value="GGTRANSPTASE"/>
</dbReference>
<dbReference type="Gene3D" id="1.10.246.130">
    <property type="match status" value="1"/>
</dbReference>
<feature type="non-terminal residue" evidence="3">
    <location>
        <position position="1"/>
    </location>
</feature>
<accession>A0ABQ7S5X9</accession>
<dbReference type="EMBL" id="JAIFTH010000994">
    <property type="protein sequence ID" value="KAG9508768.1"/>
    <property type="molecule type" value="Genomic_DNA"/>
</dbReference>
<feature type="region of interest" description="Disordered" evidence="1">
    <location>
        <begin position="63"/>
        <end position="82"/>
    </location>
</feature>
<dbReference type="SUPFAM" id="SSF56235">
    <property type="entry name" value="N-terminal nucleophile aminohydrolases (Ntn hydrolases)"/>
    <property type="match status" value="1"/>
</dbReference>
<dbReference type="InterPro" id="IPR043138">
    <property type="entry name" value="GGT_lsub"/>
</dbReference>
<evidence type="ECO:0000313" key="4">
    <source>
        <dbReference type="Proteomes" id="UP000825002"/>
    </source>
</evidence>
<feature type="region of interest" description="Disordered" evidence="1">
    <location>
        <begin position="33"/>
        <end position="57"/>
    </location>
</feature>
<evidence type="ECO:0008006" key="5">
    <source>
        <dbReference type="Google" id="ProtNLM"/>
    </source>
</evidence>
<evidence type="ECO:0000256" key="1">
    <source>
        <dbReference type="SAM" id="MobiDB-lite"/>
    </source>
</evidence>
<feature type="compositionally biased region" description="Polar residues" evidence="1">
    <location>
        <begin position="191"/>
        <end position="220"/>
    </location>
</feature>
<evidence type="ECO:0000313" key="3">
    <source>
        <dbReference type="EMBL" id="KAG9508768.1"/>
    </source>
</evidence>
<keyword evidence="2" id="KW-0812">Transmembrane</keyword>
<comment type="caution">
    <text evidence="3">The sequence shown here is derived from an EMBL/GenBank/DDBJ whole genome shotgun (WGS) entry which is preliminary data.</text>
</comment>
<dbReference type="InterPro" id="IPR000101">
    <property type="entry name" value="GGT_peptidase"/>
</dbReference>
<dbReference type="Proteomes" id="UP000825002">
    <property type="component" value="Unassembled WGS sequence"/>
</dbReference>
<keyword evidence="4" id="KW-1185">Reference proteome</keyword>
<protein>
    <recommendedName>
        <fullName evidence="5">Gamma-glutamyltranspeptidase 1</fullName>
    </recommendedName>
</protein>